<evidence type="ECO:0000313" key="1">
    <source>
        <dbReference type="EMBL" id="QUX24123.1"/>
    </source>
</evidence>
<dbReference type="RefSeq" id="WP_220559517.1">
    <property type="nucleotide sequence ID" value="NZ_CP074133.1"/>
</dbReference>
<dbReference type="Pfam" id="PF19384">
    <property type="entry name" value="DUF5959"/>
    <property type="match status" value="1"/>
</dbReference>
<dbReference type="Proteomes" id="UP000676079">
    <property type="component" value="Chromosome"/>
</dbReference>
<dbReference type="InterPro" id="IPR046003">
    <property type="entry name" value="DUF5959"/>
</dbReference>
<sequence>MTERMNGREAVEDEVQKLELFLFADPVQSVAVEVVCGDPLVMGEERYYAASIVLRSDFVNGHARLMVSVKDLDDWERCLDTLRGEEGTAWPKGDRTAWLEVSPEDPLEVIVHDMPSTQITVRMPIDDTSDWGEENQRRLERVRHAIEP</sequence>
<accession>A0ABX8BQU8</accession>
<proteinExistence type="predicted"/>
<organism evidence="1 2">
    <name type="scientific">Nocardiopsis changdeensis</name>
    <dbReference type="NCBI Taxonomy" id="2831969"/>
    <lineage>
        <taxon>Bacteria</taxon>
        <taxon>Bacillati</taxon>
        <taxon>Actinomycetota</taxon>
        <taxon>Actinomycetes</taxon>
        <taxon>Streptosporangiales</taxon>
        <taxon>Nocardiopsidaceae</taxon>
        <taxon>Nocardiopsis</taxon>
    </lineage>
</organism>
<protein>
    <submittedName>
        <fullName evidence="1">Uncharacterized protein</fullName>
    </submittedName>
</protein>
<reference evidence="1 2" key="1">
    <citation type="submission" date="2021-05" db="EMBL/GenBank/DDBJ databases">
        <title>Direct Submission.</title>
        <authorList>
            <person name="Li K."/>
            <person name="Gao J."/>
        </authorList>
    </citation>
    <scope>NUCLEOTIDE SEQUENCE [LARGE SCALE GENOMIC DNA]</scope>
    <source>
        <strain evidence="1 2">Mg02</strain>
    </source>
</reference>
<evidence type="ECO:0000313" key="2">
    <source>
        <dbReference type="Proteomes" id="UP000676079"/>
    </source>
</evidence>
<keyword evidence="2" id="KW-1185">Reference proteome</keyword>
<name>A0ABX8BQU8_9ACTN</name>
<gene>
    <name evidence="1" type="ORF">KGD84_07375</name>
</gene>
<dbReference type="EMBL" id="CP074133">
    <property type="protein sequence ID" value="QUX24123.1"/>
    <property type="molecule type" value="Genomic_DNA"/>
</dbReference>